<evidence type="ECO:0000313" key="2">
    <source>
        <dbReference type="Proteomes" id="UP000013041"/>
    </source>
</evidence>
<name>N9Z013_9FIRM</name>
<reference evidence="1 2" key="1">
    <citation type="submission" date="2013-01" db="EMBL/GenBank/DDBJ databases">
        <title>The Genome Sequence of Clostridium bolteae 90B8.</title>
        <authorList>
            <consortium name="The Broad Institute Genome Sequencing Platform"/>
            <person name="Earl A."/>
            <person name="Ward D."/>
            <person name="Feldgarden M."/>
            <person name="Gevers D."/>
            <person name="Courvalin P."/>
            <person name="Lambert T."/>
            <person name="Walker B."/>
            <person name="Young S.K."/>
            <person name="Zeng Q."/>
            <person name="Gargeya S."/>
            <person name="Fitzgerald M."/>
            <person name="Haas B."/>
            <person name="Abouelleil A."/>
            <person name="Alvarado L."/>
            <person name="Arachchi H.M."/>
            <person name="Berlin A.M."/>
            <person name="Chapman S.B."/>
            <person name="Dewar J."/>
            <person name="Goldberg J."/>
            <person name="Griggs A."/>
            <person name="Gujja S."/>
            <person name="Hansen M."/>
            <person name="Howarth C."/>
            <person name="Imamovic A."/>
            <person name="Larimer J."/>
            <person name="McCowan C."/>
            <person name="Murphy C."/>
            <person name="Neiman D."/>
            <person name="Pearson M."/>
            <person name="Priest M."/>
            <person name="Roberts A."/>
            <person name="Saif S."/>
            <person name="Shea T."/>
            <person name="Sisk P."/>
            <person name="Sykes S."/>
            <person name="Wortman J."/>
            <person name="Nusbaum C."/>
            <person name="Birren B."/>
        </authorList>
    </citation>
    <scope>NUCLEOTIDE SEQUENCE [LARGE SCALE GENOMIC DNA]</scope>
    <source>
        <strain evidence="1 2">90B8</strain>
    </source>
</reference>
<dbReference type="RefSeq" id="WP_002573660.1">
    <property type="nucleotide sequence ID" value="NZ_KB851158.1"/>
</dbReference>
<dbReference type="AlphaFoldDB" id="N9Z013"/>
<dbReference type="Proteomes" id="UP000013041">
    <property type="component" value="Unassembled WGS sequence"/>
</dbReference>
<dbReference type="EMBL" id="AGYG01000030">
    <property type="protein sequence ID" value="ENZ33216.1"/>
    <property type="molecule type" value="Genomic_DNA"/>
</dbReference>
<accession>N9Z013</accession>
<dbReference type="HOGENOM" id="CLU_193580_0_0_9"/>
<comment type="caution">
    <text evidence="1">The sequence shown here is derived from an EMBL/GenBank/DDBJ whole genome shotgun (WGS) entry which is preliminary data.</text>
</comment>
<evidence type="ECO:0000313" key="1">
    <source>
        <dbReference type="EMBL" id="ENZ33216.1"/>
    </source>
</evidence>
<dbReference type="PATRIC" id="fig|997897.5.peg.5261"/>
<gene>
    <name evidence="1" type="ORF">HMPREF1097_04998</name>
</gene>
<proteinExistence type="predicted"/>
<organism evidence="1 2">
    <name type="scientific">Enterocloster bolteae 90B8</name>
    <dbReference type="NCBI Taxonomy" id="997897"/>
    <lineage>
        <taxon>Bacteria</taxon>
        <taxon>Bacillati</taxon>
        <taxon>Bacillota</taxon>
        <taxon>Clostridia</taxon>
        <taxon>Lachnospirales</taxon>
        <taxon>Lachnospiraceae</taxon>
        <taxon>Enterocloster</taxon>
    </lineage>
</organism>
<protein>
    <submittedName>
        <fullName evidence="1">Uncharacterized protein</fullName>
    </submittedName>
</protein>
<sequence length="83" mass="9477">MGKFDKQKYDNEYAKQNYDRCIFNVPKGQKAVIEEYWKAKGYKSLNAYVNDLIQRDMNGTPGIQVKTNKGIVAGTIHGDISMK</sequence>